<comment type="function">
    <text evidence="1">Allows the formation of correctly charged Asn-tRNA(Asn) or Gln-tRNA(Gln) through the transamidation of misacylated Asp-tRNA(Asn) or Glu-tRNA(Gln) in organisms which lack either or both of asparaginyl-tRNA or glutaminyl-tRNA synthetases. The reaction takes place in the presence of glutamine and ATP through an activated phospho-Asp-tRNA(Asn) or phospho-Glu-tRNA(Gln).</text>
</comment>
<keyword evidence="1" id="KW-0648">Protein biosynthesis</keyword>
<name>A0A0A0BHR4_9GAMM</name>
<dbReference type="Proteomes" id="UP000029999">
    <property type="component" value="Unassembled WGS sequence"/>
</dbReference>
<comment type="subunit">
    <text evidence="1">Heterotrimer of A, B and C subunits.</text>
</comment>
<keyword evidence="2" id="KW-0808">Transferase</keyword>
<dbReference type="Pfam" id="PF02686">
    <property type="entry name" value="GatC"/>
    <property type="match status" value="1"/>
</dbReference>
<evidence type="ECO:0000313" key="2">
    <source>
        <dbReference type="EMBL" id="KGM07420.1"/>
    </source>
</evidence>
<dbReference type="GO" id="GO:0016740">
    <property type="term" value="F:transferase activity"/>
    <property type="evidence" value="ECO:0007669"/>
    <property type="project" value="UniProtKB-KW"/>
</dbReference>
<dbReference type="InterPro" id="IPR036113">
    <property type="entry name" value="Asp/Glu-ADT_sf_sub_c"/>
</dbReference>
<sequence length="95" mass="10748">MSLDKHDVEKIAHLARLSIQEDDIPHYARDLNNILNLVEQMSAVDTNDILPMAHPLDAHQRLRPDSVNEVDQREAFQAIAPKTEAGVYLVPKVIE</sequence>
<evidence type="ECO:0000256" key="1">
    <source>
        <dbReference type="HAMAP-Rule" id="MF_00122"/>
    </source>
</evidence>
<dbReference type="GO" id="GO:0006412">
    <property type="term" value="P:translation"/>
    <property type="evidence" value="ECO:0007669"/>
    <property type="project" value="UniProtKB-UniRule"/>
</dbReference>
<keyword evidence="1 2" id="KW-0436">Ligase</keyword>
<dbReference type="GO" id="GO:0050567">
    <property type="term" value="F:glutaminyl-tRNA synthase (glutamine-hydrolyzing) activity"/>
    <property type="evidence" value="ECO:0007669"/>
    <property type="project" value="UniProtKB-UniRule"/>
</dbReference>
<dbReference type="HAMAP" id="MF_00122">
    <property type="entry name" value="GatC"/>
    <property type="match status" value="1"/>
</dbReference>
<evidence type="ECO:0000313" key="3">
    <source>
        <dbReference type="Proteomes" id="UP000029999"/>
    </source>
</evidence>
<dbReference type="EC" id="6.3.5.-" evidence="1"/>
<comment type="similarity">
    <text evidence="1">Belongs to the GatC family.</text>
</comment>
<dbReference type="Gene3D" id="1.10.20.60">
    <property type="entry name" value="Glu-tRNAGln amidotransferase C subunit, N-terminal domain"/>
    <property type="match status" value="1"/>
</dbReference>
<organism evidence="2 3">
    <name type="scientific">Methylophaga thiooxydans</name>
    <dbReference type="NCBI Taxonomy" id="392484"/>
    <lineage>
        <taxon>Bacteria</taxon>
        <taxon>Pseudomonadati</taxon>
        <taxon>Pseudomonadota</taxon>
        <taxon>Gammaproteobacteria</taxon>
        <taxon>Thiotrichales</taxon>
        <taxon>Piscirickettsiaceae</taxon>
        <taxon>Methylophaga</taxon>
    </lineage>
</organism>
<dbReference type="PANTHER" id="PTHR15004">
    <property type="entry name" value="GLUTAMYL-TRNA(GLN) AMIDOTRANSFERASE SUBUNIT C, MITOCHONDRIAL"/>
    <property type="match status" value="1"/>
</dbReference>
<keyword evidence="1" id="KW-0547">Nucleotide-binding</keyword>
<dbReference type="PANTHER" id="PTHR15004:SF0">
    <property type="entry name" value="GLUTAMYL-TRNA(GLN) AMIDOTRANSFERASE SUBUNIT C, MITOCHONDRIAL"/>
    <property type="match status" value="1"/>
</dbReference>
<dbReference type="SUPFAM" id="SSF141000">
    <property type="entry name" value="Glu-tRNAGln amidotransferase C subunit"/>
    <property type="match status" value="1"/>
</dbReference>
<dbReference type="GO" id="GO:0005524">
    <property type="term" value="F:ATP binding"/>
    <property type="evidence" value="ECO:0007669"/>
    <property type="project" value="UniProtKB-KW"/>
</dbReference>
<dbReference type="EMBL" id="JRQD01000002">
    <property type="protein sequence ID" value="KGM07420.1"/>
    <property type="molecule type" value="Genomic_DNA"/>
</dbReference>
<protein>
    <recommendedName>
        <fullName evidence="1">Aspartyl/glutamyl-tRNA(Asn/Gln) amidotransferase subunit C</fullName>
        <shortName evidence="1">Asp/Glu-ADT subunit C</shortName>
        <ecNumber evidence="1">6.3.5.-</ecNumber>
    </recommendedName>
</protein>
<comment type="catalytic activity">
    <reaction evidence="1">
        <text>L-glutamyl-tRNA(Gln) + L-glutamine + ATP + H2O = L-glutaminyl-tRNA(Gln) + L-glutamate + ADP + phosphate + H(+)</text>
        <dbReference type="Rhea" id="RHEA:17521"/>
        <dbReference type="Rhea" id="RHEA-COMP:9681"/>
        <dbReference type="Rhea" id="RHEA-COMP:9684"/>
        <dbReference type="ChEBI" id="CHEBI:15377"/>
        <dbReference type="ChEBI" id="CHEBI:15378"/>
        <dbReference type="ChEBI" id="CHEBI:29985"/>
        <dbReference type="ChEBI" id="CHEBI:30616"/>
        <dbReference type="ChEBI" id="CHEBI:43474"/>
        <dbReference type="ChEBI" id="CHEBI:58359"/>
        <dbReference type="ChEBI" id="CHEBI:78520"/>
        <dbReference type="ChEBI" id="CHEBI:78521"/>
        <dbReference type="ChEBI" id="CHEBI:456216"/>
    </reaction>
</comment>
<reference evidence="2 3" key="1">
    <citation type="submission" date="2014-09" db="EMBL/GenBank/DDBJ databases">
        <authorList>
            <person name="Grob C."/>
            <person name="Taubert M."/>
            <person name="Howat A.M."/>
            <person name="Burns O.J."/>
            <person name="Dixon J.L."/>
            <person name="Chen Y."/>
            <person name="Murrell J.C."/>
        </authorList>
    </citation>
    <scope>NUCLEOTIDE SEQUENCE [LARGE SCALE GENOMIC DNA]</scope>
    <source>
        <strain evidence="2">L4</strain>
    </source>
</reference>
<dbReference type="GO" id="GO:0050566">
    <property type="term" value="F:asparaginyl-tRNA synthase (glutamine-hydrolyzing) activity"/>
    <property type="evidence" value="ECO:0007669"/>
    <property type="project" value="RHEA"/>
</dbReference>
<dbReference type="AlphaFoldDB" id="A0A0A0BHR4"/>
<dbReference type="NCBIfam" id="TIGR00135">
    <property type="entry name" value="gatC"/>
    <property type="match status" value="1"/>
</dbReference>
<dbReference type="STRING" id="392484.LP43_1031"/>
<keyword evidence="1" id="KW-0067">ATP-binding</keyword>
<comment type="caution">
    <text evidence="2">The sequence shown here is derived from an EMBL/GenBank/DDBJ whole genome shotgun (WGS) entry which is preliminary data.</text>
</comment>
<proteinExistence type="inferred from homology"/>
<dbReference type="GO" id="GO:0006450">
    <property type="term" value="P:regulation of translational fidelity"/>
    <property type="evidence" value="ECO:0007669"/>
    <property type="project" value="InterPro"/>
</dbReference>
<dbReference type="GO" id="GO:0070681">
    <property type="term" value="P:glutaminyl-tRNAGln biosynthesis via transamidation"/>
    <property type="evidence" value="ECO:0007669"/>
    <property type="project" value="TreeGrafter"/>
</dbReference>
<dbReference type="RefSeq" id="WP_008291383.1">
    <property type="nucleotide sequence ID" value="NZ_JADFAB010000028.1"/>
</dbReference>
<accession>A0A0A0BHR4</accession>
<comment type="catalytic activity">
    <reaction evidence="1">
        <text>L-aspartyl-tRNA(Asn) + L-glutamine + ATP + H2O = L-asparaginyl-tRNA(Asn) + L-glutamate + ADP + phosphate + 2 H(+)</text>
        <dbReference type="Rhea" id="RHEA:14513"/>
        <dbReference type="Rhea" id="RHEA-COMP:9674"/>
        <dbReference type="Rhea" id="RHEA-COMP:9677"/>
        <dbReference type="ChEBI" id="CHEBI:15377"/>
        <dbReference type="ChEBI" id="CHEBI:15378"/>
        <dbReference type="ChEBI" id="CHEBI:29985"/>
        <dbReference type="ChEBI" id="CHEBI:30616"/>
        <dbReference type="ChEBI" id="CHEBI:43474"/>
        <dbReference type="ChEBI" id="CHEBI:58359"/>
        <dbReference type="ChEBI" id="CHEBI:78515"/>
        <dbReference type="ChEBI" id="CHEBI:78516"/>
        <dbReference type="ChEBI" id="CHEBI:456216"/>
    </reaction>
</comment>
<dbReference type="InterPro" id="IPR003837">
    <property type="entry name" value="GatC"/>
</dbReference>
<gene>
    <name evidence="1" type="primary">gatC</name>
    <name evidence="2" type="ORF">LP43_1031</name>
</gene>